<dbReference type="GO" id="GO:0005524">
    <property type="term" value="F:ATP binding"/>
    <property type="evidence" value="ECO:0007669"/>
    <property type="project" value="UniProtKB-UniRule"/>
</dbReference>
<dbReference type="InterPro" id="IPR002320">
    <property type="entry name" value="Thr-tRNA-ligase_IIa"/>
</dbReference>
<dbReference type="InterPro" id="IPR006195">
    <property type="entry name" value="aa-tRNA-synth_II"/>
</dbReference>
<dbReference type="GO" id="GO:0000049">
    <property type="term" value="F:tRNA binding"/>
    <property type="evidence" value="ECO:0007669"/>
    <property type="project" value="UniProtKB-KW"/>
</dbReference>
<evidence type="ECO:0000256" key="7">
    <source>
        <dbReference type="ARBA" id="ARBA00022840"/>
    </source>
</evidence>
<keyword evidence="6 12" id="KW-0862">Zinc</keyword>
<accession>A0A2M7XDQ8</accession>
<proteinExistence type="inferred from homology"/>
<dbReference type="InterPro" id="IPR002314">
    <property type="entry name" value="aa-tRNA-synt_IIb"/>
</dbReference>
<evidence type="ECO:0000256" key="2">
    <source>
        <dbReference type="ARBA" id="ARBA00022555"/>
    </source>
</evidence>
<dbReference type="Pfam" id="PF07973">
    <property type="entry name" value="tRNA_SAD"/>
    <property type="match status" value="1"/>
</dbReference>
<evidence type="ECO:0000256" key="10">
    <source>
        <dbReference type="ARBA" id="ARBA00023146"/>
    </source>
</evidence>
<dbReference type="HAMAP" id="MF_00184">
    <property type="entry name" value="Thr_tRNA_synth"/>
    <property type="match status" value="1"/>
</dbReference>
<dbReference type="GO" id="GO:0005737">
    <property type="term" value="C:cytoplasm"/>
    <property type="evidence" value="ECO:0007669"/>
    <property type="project" value="UniProtKB-SubCell"/>
</dbReference>
<dbReference type="InterPro" id="IPR012947">
    <property type="entry name" value="tRNA_SAD"/>
</dbReference>
<comment type="catalytic activity">
    <reaction evidence="11 12">
        <text>tRNA(Thr) + L-threonine + ATP = L-threonyl-tRNA(Thr) + AMP + diphosphate + H(+)</text>
        <dbReference type="Rhea" id="RHEA:24624"/>
        <dbReference type="Rhea" id="RHEA-COMP:9670"/>
        <dbReference type="Rhea" id="RHEA-COMP:9704"/>
        <dbReference type="ChEBI" id="CHEBI:15378"/>
        <dbReference type="ChEBI" id="CHEBI:30616"/>
        <dbReference type="ChEBI" id="CHEBI:33019"/>
        <dbReference type="ChEBI" id="CHEBI:57926"/>
        <dbReference type="ChEBI" id="CHEBI:78442"/>
        <dbReference type="ChEBI" id="CHEBI:78534"/>
        <dbReference type="ChEBI" id="CHEBI:456215"/>
        <dbReference type="EC" id="6.1.1.3"/>
    </reaction>
</comment>
<evidence type="ECO:0000256" key="12">
    <source>
        <dbReference type="HAMAP-Rule" id="MF_00184"/>
    </source>
</evidence>
<comment type="caution">
    <text evidence="14">The sequence shown here is derived from an EMBL/GenBank/DDBJ whole genome shotgun (WGS) entry which is preliminary data.</text>
</comment>
<organism evidence="14 15">
    <name type="scientific">Candidatus Uhrbacteria bacterium CG_4_9_14_3_um_filter_41_35</name>
    <dbReference type="NCBI Taxonomy" id="1975034"/>
    <lineage>
        <taxon>Bacteria</taxon>
        <taxon>Candidatus Uhriibacteriota</taxon>
    </lineage>
</organism>
<comment type="subcellular location">
    <subcellularLocation>
        <location evidence="12">Cytoplasm</location>
    </subcellularLocation>
</comment>
<comment type="cofactor">
    <cofactor evidence="12">
        <name>Zn(2+)</name>
        <dbReference type="ChEBI" id="CHEBI:29105"/>
    </cofactor>
    <text evidence="12">Binds 1 zinc ion per subunit.</text>
</comment>
<keyword evidence="7 12" id="KW-0067">ATP-binding</keyword>
<dbReference type="InterPro" id="IPR018163">
    <property type="entry name" value="Thr/Ala-tRNA-synth_IIc_edit"/>
</dbReference>
<dbReference type="InterPro" id="IPR036621">
    <property type="entry name" value="Anticodon-bd_dom_sf"/>
</dbReference>
<dbReference type="GO" id="GO:0004829">
    <property type="term" value="F:threonine-tRNA ligase activity"/>
    <property type="evidence" value="ECO:0007669"/>
    <property type="project" value="UniProtKB-UniRule"/>
</dbReference>
<keyword evidence="4 12" id="KW-0479">Metal-binding</keyword>
<dbReference type="AlphaFoldDB" id="A0A2M7XDQ8"/>
<dbReference type="InterPro" id="IPR004154">
    <property type="entry name" value="Anticodon-bd"/>
</dbReference>
<keyword evidence="12" id="KW-0963">Cytoplasm</keyword>
<evidence type="ECO:0000256" key="8">
    <source>
        <dbReference type="ARBA" id="ARBA00022884"/>
    </source>
</evidence>
<dbReference type="Pfam" id="PF00587">
    <property type="entry name" value="tRNA-synt_2b"/>
    <property type="match status" value="1"/>
</dbReference>
<evidence type="ECO:0000256" key="4">
    <source>
        <dbReference type="ARBA" id="ARBA00022723"/>
    </source>
</evidence>
<evidence type="ECO:0000259" key="13">
    <source>
        <dbReference type="PROSITE" id="PS50862"/>
    </source>
</evidence>
<comment type="subunit">
    <text evidence="12">Homodimer.</text>
</comment>
<keyword evidence="3 12" id="KW-0436">Ligase</keyword>
<reference evidence="15" key="1">
    <citation type="submission" date="2017-09" db="EMBL/GenBank/DDBJ databases">
        <title>Depth-based differentiation of microbial function through sediment-hosted aquifers and enrichment of novel symbionts in the deep terrestrial subsurface.</title>
        <authorList>
            <person name="Probst A.J."/>
            <person name="Ladd B."/>
            <person name="Jarett J.K."/>
            <person name="Geller-Mcgrath D.E."/>
            <person name="Sieber C.M.K."/>
            <person name="Emerson J.B."/>
            <person name="Anantharaman K."/>
            <person name="Thomas B.C."/>
            <person name="Malmstrom R."/>
            <person name="Stieglmeier M."/>
            <person name="Klingl A."/>
            <person name="Woyke T."/>
            <person name="Ryan C.M."/>
            <person name="Banfield J.F."/>
        </authorList>
    </citation>
    <scope>NUCLEOTIDE SEQUENCE [LARGE SCALE GENOMIC DNA]</scope>
</reference>
<evidence type="ECO:0000256" key="5">
    <source>
        <dbReference type="ARBA" id="ARBA00022741"/>
    </source>
</evidence>
<dbReference type="SUPFAM" id="SSF52954">
    <property type="entry name" value="Class II aaRS ABD-related"/>
    <property type="match status" value="1"/>
</dbReference>
<dbReference type="EC" id="6.1.1.3" evidence="12"/>
<keyword evidence="9 12" id="KW-0648">Protein biosynthesis</keyword>
<evidence type="ECO:0000313" key="14">
    <source>
        <dbReference type="EMBL" id="PJA45972.1"/>
    </source>
</evidence>
<feature type="domain" description="Aminoacyl-transfer RNA synthetases class-II family profile" evidence="13">
    <location>
        <begin position="230"/>
        <end position="496"/>
    </location>
</feature>
<protein>
    <recommendedName>
        <fullName evidence="12">Threonine--tRNA ligase</fullName>
        <ecNumber evidence="12">6.1.1.3</ecNumber>
    </recommendedName>
    <alternativeName>
        <fullName evidence="12">Threonyl-tRNA synthetase</fullName>
        <shortName evidence="12">ThrRS</shortName>
    </alternativeName>
</protein>
<dbReference type="SUPFAM" id="SSF55681">
    <property type="entry name" value="Class II aaRS and biotin synthetases"/>
    <property type="match status" value="1"/>
</dbReference>
<keyword evidence="2 12" id="KW-0820">tRNA-binding</keyword>
<dbReference type="SUPFAM" id="SSF55186">
    <property type="entry name" value="ThrRS/AlaRS common domain"/>
    <property type="match status" value="1"/>
</dbReference>
<feature type="binding site" evidence="12">
    <location>
        <position position="473"/>
    </location>
    <ligand>
        <name>Zn(2+)</name>
        <dbReference type="ChEBI" id="CHEBI:29105"/>
        <note>catalytic</note>
    </ligand>
</feature>
<dbReference type="PROSITE" id="PS50862">
    <property type="entry name" value="AA_TRNA_LIGASE_II"/>
    <property type="match status" value="1"/>
</dbReference>
<dbReference type="GO" id="GO:0046872">
    <property type="term" value="F:metal ion binding"/>
    <property type="evidence" value="ECO:0007669"/>
    <property type="project" value="UniProtKB-KW"/>
</dbReference>
<evidence type="ECO:0000256" key="1">
    <source>
        <dbReference type="ARBA" id="ARBA00008226"/>
    </source>
</evidence>
<dbReference type="PANTHER" id="PTHR11451">
    <property type="entry name" value="THREONINE-TRNA LIGASE"/>
    <property type="match status" value="1"/>
</dbReference>
<dbReference type="Gene3D" id="3.30.930.10">
    <property type="entry name" value="Bira Bifunctional Protein, Domain 2"/>
    <property type="match status" value="1"/>
</dbReference>
<dbReference type="Pfam" id="PF03129">
    <property type="entry name" value="HGTP_anticodon"/>
    <property type="match status" value="1"/>
</dbReference>
<dbReference type="FunFam" id="3.30.930.10:FF:000002">
    <property type="entry name" value="Threonine--tRNA ligase"/>
    <property type="match status" value="1"/>
</dbReference>
<dbReference type="SMART" id="SM00863">
    <property type="entry name" value="tRNA_SAD"/>
    <property type="match status" value="1"/>
</dbReference>
<evidence type="ECO:0000256" key="3">
    <source>
        <dbReference type="ARBA" id="ARBA00022598"/>
    </source>
</evidence>
<comment type="similarity">
    <text evidence="1 12">Belongs to the class-II aminoacyl-tRNA synthetase family.</text>
</comment>
<dbReference type="FunFam" id="3.30.980.10:FF:000005">
    <property type="entry name" value="Threonyl-tRNA synthetase, mitochondrial"/>
    <property type="match status" value="1"/>
</dbReference>
<feature type="binding site" evidence="12">
    <location>
        <position position="293"/>
    </location>
    <ligand>
        <name>Zn(2+)</name>
        <dbReference type="ChEBI" id="CHEBI:29105"/>
        <note>catalytic</note>
    </ligand>
</feature>
<dbReference type="Gene3D" id="3.30.54.20">
    <property type="match status" value="1"/>
</dbReference>
<evidence type="ECO:0000256" key="6">
    <source>
        <dbReference type="ARBA" id="ARBA00022833"/>
    </source>
</evidence>
<sequence length="598" mass="68301">MSQQNEQLHAMRHTAAHVLAAAVQRLYPGVRFGVGPVIDNGFYYDIEFKTPISDNDLKVIQNEMLKIVKEKHEMVREELSIEDAITLFKDKGQDFKVELLEALKTKGTTKINAEDAQDVDLGSNTASIYKTGEFVDLCRGPHVANVSEIKAFKLDKVAGAYWRGDENNPQLTRIYGLAFLTKEDLKAYQTMMEEAKKRDHRKLGKELDLFSFSDLVGPGLPLFSPRGTIVRSELTRFVWELMKPYGYERVMIPHIAKRELYETSGHWDKFQDDIFKVKSDKTDQEFVLKPMNCPHHTQIFASKMRSYRDLPLRYSEVTTVYRDENTGQLQGLTRVRSITQDDAHVFCRLDQVEDEVKAIYEIITKFYTAFEMPLTIRVSAHDESAMDRYLGGLELWESAVGQLKKVLDDLGKEYIVQAGEAAFYGPKIDFVATDAIGREWQLATIQLDFNMPARFELEYIDENNEKQRPVMVHRAILGSVERFMGTLIEHYAGAFPFWLAPEQIRLAPVSDEFTGFANELRTRLLSVDLRAEVDNSKEGVGKKIRNAAMQKTPWTVVIGQKEVDGGDITVKVFGSDEDLIFSQEEFIEKAKESAKLPV</sequence>
<keyword evidence="5 12" id="KW-0547">Nucleotide-binding</keyword>
<comment type="caution">
    <text evidence="12">Lacks conserved residue(s) required for the propagation of feature annotation.</text>
</comment>
<feature type="binding site" evidence="12">
    <location>
        <position position="344"/>
    </location>
    <ligand>
        <name>Zn(2+)</name>
        <dbReference type="ChEBI" id="CHEBI:29105"/>
        <note>catalytic</note>
    </ligand>
</feature>
<dbReference type="PANTHER" id="PTHR11451:SF44">
    <property type="entry name" value="THREONINE--TRNA LIGASE, CHLOROPLASTIC_MITOCHONDRIAL 2"/>
    <property type="match status" value="1"/>
</dbReference>
<keyword evidence="8 12" id="KW-0694">RNA-binding</keyword>
<evidence type="ECO:0000313" key="15">
    <source>
        <dbReference type="Proteomes" id="UP000231263"/>
    </source>
</evidence>
<dbReference type="InterPro" id="IPR033728">
    <property type="entry name" value="ThrRS_core"/>
</dbReference>
<dbReference type="InterPro" id="IPR045864">
    <property type="entry name" value="aa-tRNA-synth_II/BPL/LPL"/>
</dbReference>
<evidence type="ECO:0000256" key="11">
    <source>
        <dbReference type="ARBA" id="ARBA00049515"/>
    </source>
</evidence>
<evidence type="ECO:0000256" key="9">
    <source>
        <dbReference type="ARBA" id="ARBA00022917"/>
    </source>
</evidence>
<keyword evidence="10 12" id="KW-0030">Aminoacyl-tRNA synthetase</keyword>
<gene>
    <name evidence="12" type="primary">thrS</name>
    <name evidence="14" type="ORF">CO173_04050</name>
</gene>
<dbReference type="PRINTS" id="PR01047">
    <property type="entry name" value="TRNASYNTHTHR"/>
</dbReference>
<dbReference type="Gene3D" id="3.30.980.10">
    <property type="entry name" value="Threonyl-trna Synthetase, Chain A, domain 2"/>
    <property type="match status" value="1"/>
</dbReference>
<dbReference type="NCBIfam" id="TIGR00418">
    <property type="entry name" value="thrS"/>
    <property type="match status" value="1"/>
</dbReference>
<name>A0A2M7XDQ8_9BACT</name>
<dbReference type="GO" id="GO:0006435">
    <property type="term" value="P:threonyl-tRNA aminoacylation"/>
    <property type="evidence" value="ECO:0007669"/>
    <property type="project" value="UniProtKB-UniRule"/>
</dbReference>
<dbReference type="Proteomes" id="UP000231263">
    <property type="component" value="Unassembled WGS sequence"/>
</dbReference>
<dbReference type="Gene3D" id="3.40.50.800">
    <property type="entry name" value="Anticodon-binding domain"/>
    <property type="match status" value="1"/>
</dbReference>
<dbReference type="EMBL" id="PFWT01000020">
    <property type="protein sequence ID" value="PJA45972.1"/>
    <property type="molecule type" value="Genomic_DNA"/>
</dbReference>
<dbReference type="CDD" id="cd00771">
    <property type="entry name" value="ThrRS_core"/>
    <property type="match status" value="1"/>
</dbReference>